<keyword evidence="2" id="KW-1185">Reference proteome</keyword>
<name>A0ACC2RZT1_9FUNG</name>
<proteinExistence type="predicted"/>
<accession>A0ACC2RZT1</accession>
<sequence length="326" mass="37041">MSRSPTHHISKDPPDTAIDISDSDFQGETDFHQPNSSQGASFPRSNPSKNKKYASLREAVKKMPSTSRANSHSKSKRDSIKSRSGLHSNSKSRTSGRGSANRSASDNDDTTDAENTNTDQNEFPSLRDRTLNRPRFTQNPSFRKSAMRSRRQTRLMDEDTDMNQESEINDESEDEHGMTLKDRQEYLNVFHPFGLPLWKPALYKKISLCHSQCSKCAALHPHCCTITFFWECGLVYSFWVVVIGNSSYFLHSFTFGSLGGATNSPSFSRAYPGIFFGPSTNMWKRSTRRPLPLLMKMKNPCLEVLEIHQSMAQVFLPKWYIISFSI</sequence>
<gene>
    <name evidence="1" type="ORF">DSO57_1002842</name>
</gene>
<organism evidence="1 2">
    <name type="scientific">Entomophthora muscae</name>
    <dbReference type="NCBI Taxonomy" id="34485"/>
    <lineage>
        <taxon>Eukaryota</taxon>
        <taxon>Fungi</taxon>
        <taxon>Fungi incertae sedis</taxon>
        <taxon>Zoopagomycota</taxon>
        <taxon>Entomophthoromycotina</taxon>
        <taxon>Entomophthoromycetes</taxon>
        <taxon>Entomophthorales</taxon>
        <taxon>Entomophthoraceae</taxon>
        <taxon>Entomophthora</taxon>
    </lineage>
</organism>
<dbReference type="EMBL" id="QTSX02006396">
    <property type="protein sequence ID" value="KAJ9055550.1"/>
    <property type="molecule type" value="Genomic_DNA"/>
</dbReference>
<evidence type="ECO:0000313" key="2">
    <source>
        <dbReference type="Proteomes" id="UP001165960"/>
    </source>
</evidence>
<dbReference type="Proteomes" id="UP001165960">
    <property type="component" value="Unassembled WGS sequence"/>
</dbReference>
<evidence type="ECO:0000313" key="1">
    <source>
        <dbReference type="EMBL" id="KAJ9055550.1"/>
    </source>
</evidence>
<protein>
    <submittedName>
        <fullName evidence="1">Uncharacterized protein</fullName>
    </submittedName>
</protein>
<comment type="caution">
    <text evidence="1">The sequence shown here is derived from an EMBL/GenBank/DDBJ whole genome shotgun (WGS) entry which is preliminary data.</text>
</comment>
<reference evidence="1" key="1">
    <citation type="submission" date="2022-04" db="EMBL/GenBank/DDBJ databases">
        <title>Genome of the entomopathogenic fungus Entomophthora muscae.</title>
        <authorList>
            <person name="Elya C."/>
            <person name="Lovett B.R."/>
            <person name="Lee E."/>
            <person name="Macias A.M."/>
            <person name="Hajek A.E."/>
            <person name="De Bivort B.L."/>
            <person name="Kasson M.T."/>
            <person name="De Fine Licht H.H."/>
            <person name="Stajich J.E."/>
        </authorList>
    </citation>
    <scope>NUCLEOTIDE SEQUENCE</scope>
    <source>
        <strain evidence="1">Berkeley</strain>
    </source>
</reference>